<protein>
    <submittedName>
        <fullName evidence="3">Uncharacterized protein</fullName>
    </submittedName>
</protein>
<dbReference type="AlphaFoldDB" id="A0A820C476"/>
<keyword evidence="5" id="KW-1185">Reference proteome</keyword>
<feature type="transmembrane region" description="Helical" evidence="1">
    <location>
        <begin position="268"/>
        <end position="290"/>
    </location>
</feature>
<evidence type="ECO:0000313" key="5">
    <source>
        <dbReference type="Proteomes" id="UP000663866"/>
    </source>
</evidence>
<dbReference type="Proteomes" id="UP000663842">
    <property type="component" value="Unassembled WGS sequence"/>
</dbReference>
<comment type="caution">
    <text evidence="3">The sequence shown here is derived from an EMBL/GenBank/DDBJ whole genome shotgun (WGS) entry which is preliminary data.</text>
</comment>
<dbReference type="EMBL" id="CAJOBG010007406">
    <property type="protein sequence ID" value="CAF4215822.1"/>
    <property type="molecule type" value="Genomic_DNA"/>
</dbReference>
<accession>A0A820C476</accession>
<keyword evidence="1" id="KW-1133">Transmembrane helix</keyword>
<evidence type="ECO:0000256" key="1">
    <source>
        <dbReference type="SAM" id="Phobius"/>
    </source>
</evidence>
<dbReference type="Proteomes" id="UP000663866">
    <property type="component" value="Unassembled WGS sequence"/>
</dbReference>
<evidence type="ECO:0000313" key="4">
    <source>
        <dbReference type="EMBL" id="CAF4232136.1"/>
    </source>
</evidence>
<keyword evidence="1" id="KW-0472">Membrane</keyword>
<evidence type="ECO:0000256" key="2">
    <source>
        <dbReference type="SAM" id="SignalP"/>
    </source>
</evidence>
<keyword evidence="2" id="KW-0732">Signal</keyword>
<evidence type="ECO:0000313" key="3">
    <source>
        <dbReference type="EMBL" id="CAF4215822.1"/>
    </source>
</evidence>
<feature type="chain" id="PRO_5035620589" evidence="2">
    <location>
        <begin position="26"/>
        <end position="294"/>
    </location>
</feature>
<organism evidence="3 5">
    <name type="scientific">Rotaria magnacalcarata</name>
    <dbReference type="NCBI Taxonomy" id="392030"/>
    <lineage>
        <taxon>Eukaryota</taxon>
        <taxon>Metazoa</taxon>
        <taxon>Spiralia</taxon>
        <taxon>Gnathifera</taxon>
        <taxon>Rotifera</taxon>
        <taxon>Eurotatoria</taxon>
        <taxon>Bdelloidea</taxon>
        <taxon>Philodinida</taxon>
        <taxon>Philodinidae</taxon>
        <taxon>Rotaria</taxon>
    </lineage>
</organism>
<gene>
    <name evidence="3" type="ORF">OVN521_LOCUS27161</name>
    <name evidence="4" type="ORF">UXM345_LOCUS29706</name>
</gene>
<sequence length="294" mass="33100">MNQFTIHGCLILLVFSSIDIVTVQSTNDAWPPSTSGLIQTNWSGTWHGVIEAYPEGQIGDGWHKTMIVGSYPMTDETCTTLNSTFTEHGVVKLIKDYRFCRGRDASDLYIDAGNAGKLVVQWINDVLISSFKTNGVFTVSSLRMRGDTLTTTSELKKRTQHLASKLRTDLNIKFFSKPPPNTNTYSQSKDPITKRMLSDVVYSVKCKDCEHGAPRTTFNIQQQGNHELDDSELTRSTRLENKTTTTTTAINLDQEQTSSTKNILSKQAITWIGGILMSFVKKIIIIVFWLRNRY</sequence>
<feature type="signal peptide" evidence="2">
    <location>
        <begin position="1"/>
        <end position="25"/>
    </location>
</feature>
<reference evidence="3" key="1">
    <citation type="submission" date="2021-02" db="EMBL/GenBank/DDBJ databases">
        <authorList>
            <person name="Nowell W R."/>
        </authorList>
    </citation>
    <scope>NUCLEOTIDE SEQUENCE</scope>
</reference>
<keyword evidence="1" id="KW-0812">Transmembrane</keyword>
<dbReference type="EMBL" id="CAJOBF010007418">
    <property type="protein sequence ID" value="CAF4232136.1"/>
    <property type="molecule type" value="Genomic_DNA"/>
</dbReference>
<name>A0A820C476_9BILA</name>
<proteinExistence type="predicted"/>